<comment type="caution">
    <text evidence="1">The sequence shown here is derived from an EMBL/GenBank/DDBJ whole genome shotgun (WGS) entry which is preliminary data.</text>
</comment>
<dbReference type="RefSeq" id="WP_169157560.1">
    <property type="nucleotide sequence ID" value="NZ_CAWPJE010000251.1"/>
</dbReference>
<keyword evidence="2" id="KW-1185">Reference proteome</keyword>
<protein>
    <submittedName>
        <fullName evidence="1">Uncharacterized protein</fullName>
    </submittedName>
</protein>
<accession>A0ABX1PD07</accession>
<organism evidence="1 2">
    <name type="scientific">Brasilonema bromeliae SPC951</name>
    <dbReference type="NCBI Taxonomy" id="385972"/>
    <lineage>
        <taxon>Bacteria</taxon>
        <taxon>Bacillati</taxon>
        <taxon>Cyanobacteriota</taxon>
        <taxon>Cyanophyceae</taxon>
        <taxon>Nostocales</taxon>
        <taxon>Scytonemataceae</taxon>
        <taxon>Brasilonema</taxon>
        <taxon>Bromeliae group (in: Brasilonema)</taxon>
    </lineage>
</organism>
<dbReference type="Proteomes" id="UP000718564">
    <property type="component" value="Unassembled WGS sequence"/>
</dbReference>
<dbReference type="EMBL" id="QMEB01000250">
    <property type="protein sequence ID" value="NMG22362.1"/>
    <property type="molecule type" value="Genomic_DNA"/>
</dbReference>
<sequence length="125" mass="13447">MVNSFGDGWNTQKRCDTIAQRLESFRQDGLIGFSHRSDPKTPNQSAICANTKLDRSNCNLLVTLKPGADGYDSLRRMLEALKNGTSVEQGSNGSTVPILALGSTFVSVENLLAAEDLKAGLDTSK</sequence>
<evidence type="ECO:0000313" key="2">
    <source>
        <dbReference type="Proteomes" id="UP000718564"/>
    </source>
</evidence>
<proteinExistence type="predicted"/>
<name>A0ABX1PD07_9CYAN</name>
<gene>
    <name evidence="1" type="ORF">DP116_24075</name>
</gene>
<evidence type="ECO:0000313" key="1">
    <source>
        <dbReference type="EMBL" id="NMG22362.1"/>
    </source>
</evidence>
<dbReference type="InterPro" id="IPR025478">
    <property type="entry name" value="COP23"/>
</dbReference>
<dbReference type="Pfam" id="PF14218">
    <property type="entry name" value="COP23"/>
    <property type="match status" value="1"/>
</dbReference>
<reference evidence="1 2" key="1">
    <citation type="submission" date="2018-06" db="EMBL/GenBank/DDBJ databases">
        <title>Comparative genomics of Brasilonema spp. strains.</title>
        <authorList>
            <person name="Alvarenga D.O."/>
            <person name="Fiore M.F."/>
            <person name="Varani A.M."/>
        </authorList>
    </citation>
    <scope>NUCLEOTIDE SEQUENCE [LARGE SCALE GENOMIC DNA]</scope>
    <source>
        <strain evidence="1 2">SPC951</strain>
    </source>
</reference>